<proteinExistence type="predicted"/>
<gene>
    <name evidence="1" type="ORF">SDC9_81279</name>
</gene>
<protein>
    <submittedName>
        <fullName evidence="1">Uncharacterized protein</fullName>
    </submittedName>
</protein>
<organism evidence="1">
    <name type="scientific">bioreactor metagenome</name>
    <dbReference type="NCBI Taxonomy" id="1076179"/>
    <lineage>
        <taxon>unclassified sequences</taxon>
        <taxon>metagenomes</taxon>
        <taxon>ecological metagenomes</taxon>
    </lineage>
</organism>
<dbReference type="EMBL" id="VSSQ01007050">
    <property type="protein sequence ID" value="MPM34692.1"/>
    <property type="molecule type" value="Genomic_DNA"/>
</dbReference>
<dbReference type="SUPFAM" id="SSF53822">
    <property type="entry name" value="Periplasmic binding protein-like I"/>
    <property type="match status" value="1"/>
</dbReference>
<reference evidence="1" key="1">
    <citation type="submission" date="2019-08" db="EMBL/GenBank/DDBJ databases">
        <authorList>
            <person name="Kucharzyk K."/>
            <person name="Murdoch R.W."/>
            <person name="Higgins S."/>
            <person name="Loffler F."/>
        </authorList>
    </citation>
    <scope>NUCLEOTIDE SEQUENCE</scope>
</reference>
<dbReference type="Gene3D" id="3.40.50.2300">
    <property type="match status" value="2"/>
</dbReference>
<dbReference type="InterPro" id="IPR028082">
    <property type="entry name" value="Peripla_BP_I"/>
</dbReference>
<evidence type="ECO:0000313" key="1">
    <source>
        <dbReference type="EMBL" id="MPM34692.1"/>
    </source>
</evidence>
<dbReference type="AlphaFoldDB" id="A0A644Z1U5"/>
<name>A0A644Z1U5_9ZZZZ</name>
<sequence length="199" mass="22595">MPEVLAAKPADWPLIFLSGSHNLDGEWRHDFIHYDGYGACLEAAERFLKSGGRRFTFLIEERHMRWTVLNRIRGLWQALAHHAAGEVNPVEVLLWRDAVKKFDRLLDRADGSLLIAASPHEITLLSDEAERRGIDLKRLLPAVGLAAADHTWSLPQYRFDAGELADGAVTLFVARHRGDRGAFRQVWVPGIKEHFELFP</sequence>
<accession>A0A644Z1U5</accession>
<comment type="caution">
    <text evidence="1">The sequence shown here is derived from an EMBL/GenBank/DDBJ whole genome shotgun (WGS) entry which is preliminary data.</text>
</comment>